<reference evidence="2 3" key="1">
    <citation type="journal article" date="2019" name="Int. J. Syst. Evol. Microbiol.">
        <title>The Global Catalogue of Microorganisms (GCM) 10K type strain sequencing project: providing services to taxonomists for standard genome sequencing and annotation.</title>
        <authorList>
            <consortium name="The Broad Institute Genomics Platform"/>
            <consortium name="The Broad Institute Genome Sequencing Center for Infectious Disease"/>
            <person name="Wu L."/>
            <person name="Ma J."/>
        </authorList>
    </citation>
    <scope>NUCLEOTIDE SEQUENCE [LARGE SCALE GENOMIC DNA]</scope>
    <source>
        <strain evidence="2 3">JCM 6307</strain>
    </source>
</reference>
<sequence length="146" mass="15434">MLTPAARRAPRPAPAPSPTPAPCPTPCPSPRQGPPRGLGAATGADYRCDAVAVSARGDLASALGSYRTRSPFSALGWLLLRGRDVADQLAPAAARPVRHWLRDRHEHERALAALADGGTYTFTAHEDGVRYLLTAGPHDRASTSRP</sequence>
<dbReference type="EMBL" id="BAAATA010000005">
    <property type="protein sequence ID" value="GAA2478581.1"/>
    <property type="molecule type" value="Genomic_DNA"/>
</dbReference>
<evidence type="ECO:0000313" key="2">
    <source>
        <dbReference type="EMBL" id="GAA2478581.1"/>
    </source>
</evidence>
<dbReference type="Proteomes" id="UP001501358">
    <property type="component" value="Unassembled WGS sequence"/>
</dbReference>
<feature type="region of interest" description="Disordered" evidence="1">
    <location>
        <begin position="1"/>
        <end position="42"/>
    </location>
</feature>
<accession>A0ABN3LA05</accession>
<organism evidence="2 3">
    <name type="scientific">Streptomyces thermolineatus</name>
    <dbReference type="NCBI Taxonomy" id="44033"/>
    <lineage>
        <taxon>Bacteria</taxon>
        <taxon>Bacillati</taxon>
        <taxon>Actinomycetota</taxon>
        <taxon>Actinomycetes</taxon>
        <taxon>Kitasatosporales</taxon>
        <taxon>Streptomycetaceae</taxon>
        <taxon>Streptomyces</taxon>
    </lineage>
</organism>
<proteinExistence type="predicted"/>
<name>A0ABN3LA05_9ACTN</name>
<evidence type="ECO:0000256" key="1">
    <source>
        <dbReference type="SAM" id="MobiDB-lite"/>
    </source>
</evidence>
<protein>
    <submittedName>
        <fullName evidence="2">Uncharacterized protein</fullName>
    </submittedName>
</protein>
<evidence type="ECO:0000313" key="3">
    <source>
        <dbReference type="Proteomes" id="UP001501358"/>
    </source>
</evidence>
<comment type="caution">
    <text evidence="2">The sequence shown here is derived from an EMBL/GenBank/DDBJ whole genome shotgun (WGS) entry which is preliminary data.</text>
</comment>
<feature type="compositionally biased region" description="Pro residues" evidence="1">
    <location>
        <begin position="11"/>
        <end position="33"/>
    </location>
</feature>
<keyword evidence="3" id="KW-1185">Reference proteome</keyword>
<gene>
    <name evidence="2" type="ORF">GCM10010406_13440</name>
</gene>